<dbReference type="InterPro" id="IPR052918">
    <property type="entry name" value="Motility_Chemotaxis_Reg"/>
</dbReference>
<dbReference type="Gene3D" id="2.160.20.10">
    <property type="entry name" value="Single-stranded right-handed beta-helix, Pectin lyase-like"/>
    <property type="match status" value="1"/>
</dbReference>
<dbReference type="PANTHER" id="PTHR35580">
    <property type="entry name" value="CELL SURFACE GLYCOPROTEIN (S-LAYER PROTEIN)-LIKE PROTEIN"/>
    <property type="match status" value="1"/>
</dbReference>
<dbReference type="Proteomes" id="UP000662747">
    <property type="component" value="Chromosome"/>
</dbReference>
<dbReference type="InterPro" id="IPR010620">
    <property type="entry name" value="SBBP_repeat"/>
</dbReference>
<dbReference type="PANTHER" id="PTHR35580:SF1">
    <property type="entry name" value="PHYTASE-LIKE DOMAIN-CONTAINING PROTEIN"/>
    <property type="match status" value="1"/>
</dbReference>
<name>A0ABX7P459_9BACT</name>
<gene>
    <name evidence="2" type="ORF">JY651_09905</name>
</gene>
<evidence type="ECO:0000313" key="3">
    <source>
        <dbReference type="Proteomes" id="UP000662747"/>
    </source>
</evidence>
<feature type="chain" id="PRO_5046208807" evidence="1">
    <location>
        <begin position="23"/>
        <end position="972"/>
    </location>
</feature>
<organism evidence="2 3">
    <name type="scientific">Pyxidicoccus parkwayensis</name>
    <dbReference type="NCBI Taxonomy" id="2813578"/>
    <lineage>
        <taxon>Bacteria</taxon>
        <taxon>Pseudomonadati</taxon>
        <taxon>Myxococcota</taxon>
        <taxon>Myxococcia</taxon>
        <taxon>Myxococcales</taxon>
        <taxon>Cystobacterineae</taxon>
        <taxon>Myxococcaceae</taxon>
        <taxon>Pyxidicoccus</taxon>
    </lineage>
</organism>
<dbReference type="Pfam" id="PF06739">
    <property type="entry name" value="SBBP"/>
    <property type="match status" value="3"/>
</dbReference>
<feature type="signal peptide" evidence="1">
    <location>
        <begin position="1"/>
        <end position="22"/>
    </location>
</feature>
<dbReference type="InterPro" id="IPR012334">
    <property type="entry name" value="Pectin_lyas_fold"/>
</dbReference>
<protein>
    <submittedName>
        <fullName evidence="2">SBBP repeat-containing protein</fullName>
    </submittedName>
</protein>
<accession>A0ABX7P459</accession>
<keyword evidence="3" id="KW-1185">Reference proteome</keyword>
<dbReference type="InterPro" id="IPR011050">
    <property type="entry name" value="Pectin_lyase_fold/virulence"/>
</dbReference>
<sequence length="972" mass="100530">MRGNVARSFALAVLSLASQAPAAISKDIVAGDRRSAATVQSQNAYASYVSPADKVVHVSTAGNDSTGDGSAARPWRSVVRAVRGLPAGSTVYVHAGTYDAVQVDLASASALDGTAAAPLTIRGAPGEAKPVLKGNGSAPIFNLNRRYWIVDGLELDGRFARTHTVLFRSDHLTLRNSLVRDASLDALNVKAQYVLIQGNEIRNTLEHTAGSARGVACTTHADCSAGSFCKPEYDASNVLRRYCRERDDGHGIVVLSDSSAVLVKGNSIHDNTGDGLQCAGPLYGYTPGARPADITLEDNDMFTSPANYGVVEEAADIKDCDFITLRRERYHSFRASKDSSGTLRNGGTAIFHFNAQGIRVEDSEISDACMGLGVGNSATDGVSNIVVEHTRFHHLYWGEKGCGNTSTAGTAMYVQRLEGGDFFNNTISNAGRMGVVVSGAGWTVRNMDFWNNVVSLSAPGSRWLVVDGHYLSNFESDGNLYSHTDGSGAHLTCDFSQGEKDLAGWRSSACAIGGLAMRDPTSSIASPVFTQESSGDLSLMATSPAVDSALNNTGATYCGSGPDKGALERCTTTPPPPSGGNVLWQQQTGTSSDEYGYGVTADPNGGAYVVGYSLGAFDYDNQGGRDAVIRHYSASGTRDWGRQLGAAGDEHAYGVAATTTGVVMGGNATSGLADEAYVGGTSDGFVAKYNALGTREWVRMLGTAAEDSVRAVATDGTDFVVAGYTTGSLQGTNAGMKDAFVAKYSAAGALLWVRMLGTSSDDAAYGVAADSGGNVYVTGVTGGTLQGAASSGGQDMFLAKYSATGTLTWVRQWGSTGNDVGQDVEVDGTGALVVGGSTTGSLAYDNQGGSDAFVARWTSAGDRLWARQLGTAADEFGYGVATDSTGTVYLAGSSTGAMGTGYAGGFDAYLAQYTSDGTRGWTQHLGSAADEVALGAAARTGNGVYLVGGTMGSLPGLTSAGGKDLFLGRVSP</sequence>
<proteinExistence type="predicted"/>
<evidence type="ECO:0000313" key="2">
    <source>
        <dbReference type="EMBL" id="QSQ25215.1"/>
    </source>
</evidence>
<dbReference type="RefSeq" id="WP_206726771.1">
    <property type="nucleotide sequence ID" value="NZ_CP071090.1"/>
</dbReference>
<dbReference type="EMBL" id="CP071090">
    <property type="protein sequence ID" value="QSQ25215.1"/>
    <property type="molecule type" value="Genomic_DNA"/>
</dbReference>
<dbReference type="SUPFAM" id="SSF51126">
    <property type="entry name" value="Pectin lyase-like"/>
    <property type="match status" value="2"/>
</dbReference>
<keyword evidence="1" id="KW-0732">Signal</keyword>
<dbReference type="InterPro" id="IPR006626">
    <property type="entry name" value="PbH1"/>
</dbReference>
<dbReference type="SUPFAM" id="SSF101898">
    <property type="entry name" value="NHL repeat"/>
    <property type="match status" value="1"/>
</dbReference>
<dbReference type="SMART" id="SM00710">
    <property type="entry name" value="PbH1"/>
    <property type="match status" value="5"/>
</dbReference>
<reference evidence="2 3" key="1">
    <citation type="submission" date="2021-02" db="EMBL/GenBank/DDBJ databases">
        <title>De Novo genome assembly of isolated myxobacteria.</title>
        <authorList>
            <person name="Stevens D.C."/>
        </authorList>
    </citation>
    <scope>NUCLEOTIDE SEQUENCE [LARGE SCALE GENOMIC DNA]</scope>
    <source>
        <strain evidence="3">SCPEA02</strain>
    </source>
</reference>
<evidence type="ECO:0000256" key="1">
    <source>
        <dbReference type="SAM" id="SignalP"/>
    </source>
</evidence>